<gene>
    <name evidence="2" type="primary">pol</name>
    <name evidence="2" type="ORF">EVAR_72924_1</name>
</gene>
<proteinExistence type="predicted"/>
<dbReference type="Proteomes" id="UP000299102">
    <property type="component" value="Unassembled WGS sequence"/>
</dbReference>
<evidence type="ECO:0000313" key="3">
    <source>
        <dbReference type="Proteomes" id="UP000299102"/>
    </source>
</evidence>
<sequence length="180" mass="20478">MAQNFDVSVLVQQMAALQATIENMRTVHQRQVQNLEEQIRQVQHVEVIPGNQRVTIEPRITNENQSLTLAISEKNPNAKLMRWKNIIEDFGAKLVYKPGHLNVVADALSRQQINSSTISTVHSAASSPTNTIDTVRQPLNAYATQVELIPNKDINDTITYTVFTNKIRHQIRFYEWGKSD</sequence>
<reference evidence="2 3" key="1">
    <citation type="journal article" date="2019" name="Commun. Biol.">
        <title>The bagworm genome reveals a unique fibroin gene that provides high tensile strength.</title>
        <authorList>
            <person name="Kono N."/>
            <person name="Nakamura H."/>
            <person name="Ohtoshi R."/>
            <person name="Tomita M."/>
            <person name="Numata K."/>
            <person name="Arakawa K."/>
        </authorList>
    </citation>
    <scope>NUCLEOTIDE SEQUENCE [LARGE SCALE GENOMIC DNA]</scope>
</reference>
<keyword evidence="1" id="KW-0175">Coiled coil</keyword>
<dbReference type="AlphaFoldDB" id="A0A4C1SFI4"/>
<dbReference type="EMBL" id="BGZK01006633">
    <property type="protein sequence ID" value="GBO99860.1"/>
    <property type="molecule type" value="Genomic_DNA"/>
</dbReference>
<keyword evidence="3" id="KW-1185">Reference proteome</keyword>
<accession>A0A4C1SFI4</accession>
<protein>
    <submittedName>
        <fullName evidence="2">Retrovirus-related Pol polyprotein from transposon gypsy</fullName>
    </submittedName>
</protein>
<name>A0A4C1SFI4_EUMVA</name>
<evidence type="ECO:0000313" key="2">
    <source>
        <dbReference type="EMBL" id="GBO99860.1"/>
    </source>
</evidence>
<evidence type="ECO:0000256" key="1">
    <source>
        <dbReference type="SAM" id="Coils"/>
    </source>
</evidence>
<organism evidence="2 3">
    <name type="scientific">Eumeta variegata</name>
    <name type="common">Bagworm moth</name>
    <name type="synonym">Eumeta japonica</name>
    <dbReference type="NCBI Taxonomy" id="151549"/>
    <lineage>
        <taxon>Eukaryota</taxon>
        <taxon>Metazoa</taxon>
        <taxon>Ecdysozoa</taxon>
        <taxon>Arthropoda</taxon>
        <taxon>Hexapoda</taxon>
        <taxon>Insecta</taxon>
        <taxon>Pterygota</taxon>
        <taxon>Neoptera</taxon>
        <taxon>Endopterygota</taxon>
        <taxon>Lepidoptera</taxon>
        <taxon>Glossata</taxon>
        <taxon>Ditrysia</taxon>
        <taxon>Tineoidea</taxon>
        <taxon>Psychidae</taxon>
        <taxon>Oiketicinae</taxon>
        <taxon>Eumeta</taxon>
    </lineage>
</organism>
<comment type="caution">
    <text evidence="2">The sequence shown here is derived from an EMBL/GenBank/DDBJ whole genome shotgun (WGS) entry which is preliminary data.</text>
</comment>
<dbReference type="OrthoDB" id="4369127at2759"/>
<feature type="coiled-coil region" evidence="1">
    <location>
        <begin position="18"/>
        <end position="45"/>
    </location>
</feature>